<evidence type="ECO:0000259" key="4">
    <source>
        <dbReference type="Pfam" id="PF00534"/>
    </source>
</evidence>
<dbReference type="Pfam" id="PF00534">
    <property type="entry name" value="Glycos_transf_1"/>
    <property type="match status" value="1"/>
</dbReference>
<evidence type="ECO:0000313" key="6">
    <source>
        <dbReference type="EMBL" id="MFC6439289.1"/>
    </source>
</evidence>
<keyword evidence="3 6" id="KW-0808">Transferase</keyword>
<dbReference type="PANTHER" id="PTHR12526">
    <property type="entry name" value="GLYCOSYLTRANSFERASE"/>
    <property type="match status" value="1"/>
</dbReference>
<dbReference type="Proteomes" id="UP001596364">
    <property type="component" value="Unassembled WGS sequence"/>
</dbReference>
<feature type="domain" description="Glycosyltransferase subfamily 4-like N-terminal" evidence="5">
    <location>
        <begin position="13"/>
        <end position="170"/>
    </location>
</feature>
<gene>
    <name evidence="6" type="ORF">ACFP85_03895</name>
</gene>
<organism evidence="6 7">
    <name type="scientific">Pseudobowmanella zhangzhouensis</name>
    <dbReference type="NCBI Taxonomy" id="1537679"/>
    <lineage>
        <taxon>Bacteria</taxon>
        <taxon>Pseudomonadati</taxon>
        <taxon>Pseudomonadota</taxon>
        <taxon>Gammaproteobacteria</taxon>
        <taxon>Alteromonadales</taxon>
        <taxon>Alteromonadaceae</taxon>
    </lineage>
</organism>
<sequence length="359" mass="39408">MTIQVQLIQHLRPGGIESMALDLCRLRPAGHVHIIALEGNKDDAVRSWPALEKHRAFIHCLNKAEGFSFATLWRLIILLKRIGASALHSHHVGPLVYGGLAARLLGLTHVHTEHDAWHLKDQKRRRLQQRILAWSKPILVADAREVAQNCARFLPHNRYNLIRNGIDTQRFTPGDKLLARRALGLPEGAHLIGCAARLESVKGVDIAIDALACLSPGIHLTIAGSGSMLSALQEQVSRLNLDERVHWLGHCEDMPAFYQALDLFCLSSRQEGMPLSLLEAQACDVPCVASHVGGTQEAVCPKTGALVPAEDATRLAAALAAMLLNPPSGSPRQFVLEQADVRRMVAAYDRLFTTEALYV</sequence>
<evidence type="ECO:0000259" key="5">
    <source>
        <dbReference type="Pfam" id="PF13439"/>
    </source>
</evidence>
<comment type="caution">
    <text evidence="6">The sequence shown here is derived from an EMBL/GenBank/DDBJ whole genome shotgun (WGS) entry which is preliminary data.</text>
</comment>
<dbReference type="Gene3D" id="3.40.50.2000">
    <property type="entry name" value="Glycogen Phosphorylase B"/>
    <property type="match status" value="2"/>
</dbReference>
<keyword evidence="7" id="KW-1185">Reference proteome</keyword>
<feature type="domain" description="Glycosyl transferase family 1" evidence="4">
    <location>
        <begin position="179"/>
        <end position="327"/>
    </location>
</feature>
<dbReference type="GO" id="GO:0016757">
    <property type="term" value="F:glycosyltransferase activity"/>
    <property type="evidence" value="ECO:0007669"/>
    <property type="project" value="UniProtKB-KW"/>
</dbReference>
<comment type="similarity">
    <text evidence="1">Belongs to the glycosyltransferase group 1 family. Glycosyltransferase 4 subfamily.</text>
</comment>
<evidence type="ECO:0000313" key="7">
    <source>
        <dbReference type="Proteomes" id="UP001596364"/>
    </source>
</evidence>
<protein>
    <submittedName>
        <fullName evidence="6">Glycosyltransferase</fullName>
        <ecNumber evidence="6">2.4.-.-</ecNumber>
    </submittedName>
</protein>
<accession>A0ABW1XHN4</accession>
<dbReference type="PANTHER" id="PTHR12526:SF640">
    <property type="entry name" value="COLANIC ACID BIOSYNTHESIS GLYCOSYLTRANSFERASE WCAL-RELATED"/>
    <property type="match status" value="1"/>
</dbReference>
<keyword evidence="2 6" id="KW-0328">Glycosyltransferase</keyword>
<evidence type="ECO:0000256" key="1">
    <source>
        <dbReference type="ARBA" id="ARBA00009481"/>
    </source>
</evidence>
<dbReference type="Pfam" id="PF13439">
    <property type="entry name" value="Glyco_transf_4"/>
    <property type="match status" value="1"/>
</dbReference>
<name>A0ABW1XHN4_9ALTE</name>
<dbReference type="InterPro" id="IPR001296">
    <property type="entry name" value="Glyco_trans_1"/>
</dbReference>
<dbReference type="InterPro" id="IPR028098">
    <property type="entry name" value="Glyco_trans_4-like_N"/>
</dbReference>
<dbReference type="EC" id="2.4.-.-" evidence="6"/>
<dbReference type="RefSeq" id="WP_131257433.1">
    <property type="nucleotide sequence ID" value="NZ_JBHSUS010000001.1"/>
</dbReference>
<reference evidence="7" key="1">
    <citation type="journal article" date="2019" name="Int. J. Syst. Evol. Microbiol.">
        <title>The Global Catalogue of Microorganisms (GCM) 10K type strain sequencing project: providing services to taxonomists for standard genome sequencing and annotation.</title>
        <authorList>
            <consortium name="The Broad Institute Genomics Platform"/>
            <consortium name="The Broad Institute Genome Sequencing Center for Infectious Disease"/>
            <person name="Wu L."/>
            <person name="Ma J."/>
        </authorList>
    </citation>
    <scope>NUCLEOTIDE SEQUENCE [LARGE SCALE GENOMIC DNA]</scope>
    <source>
        <strain evidence="7">CGMCC 1.16031</strain>
    </source>
</reference>
<evidence type="ECO:0000256" key="2">
    <source>
        <dbReference type="ARBA" id="ARBA00022676"/>
    </source>
</evidence>
<proteinExistence type="inferred from homology"/>
<evidence type="ECO:0000256" key="3">
    <source>
        <dbReference type="ARBA" id="ARBA00022679"/>
    </source>
</evidence>
<dbReference type="SUPFAM" id="SSF53756">
    <property type="entry name" value="UDP-Glycosyltransferase/glycogen phosphorylase"/>
    <property type="match status" value="1"/>
</dbReference>
<dbReference type="EMBL" id="JBHSUS010000001">
    <property type="protein sequence ID" value="MFC6439289.1"/>
    <property type="molecule type" value="Genomic_DNA"/>
</dbReference>